<dbReference type="GO" id="GO:0046686">
    <property type="term" value="P:response to cadmium ion"/>
    <property type="evidence" value="ECO:0007669"/>
    <property type="project" value="TreeGrafter"/>
</dbReference>
<protein>
    <submittedName>
        <fullName evidence="2">Glyoxalase/bleomycin resistance/dioxygenase family protein</fullName>
    </submittedName>
</protein>
<feature type="domain" description="VOC" evidence="1">
    <location>
        <begin position="2"/>
        <end position="116"/>
    </location>
</feature>
<proteinExistence type="predicted"/>
<dbReference type="SUPFAM" id="SSF54593">
    <property type="entry name" value="Glyoxalase/Bleomycin resistance protein/Dihydroxybiphenyl dioxygenase"/>
    <property type="match status" value="1"/>
</dbReference>
<dbReference type="EMBL" id="NSKE01000003">
    <property type="protein sequence ID" value="PAU94904.1"/>
    <property type="molecule type" value="Genomic_DNA"/>
</dbReference>
<dbReference type="GO" id="GO:0051213">
    <property type="term" value="F:dioxygenase activity"/>
    <property type="evidence" value="ECO:0007669"/>
    <property type="project" value="UniProtKB-KW"/>
</dbReference>
<evidence type="ECO:0000313" key="3">
    <source>
        <dbReference type="Proteomes" id="UP000218831"/>
    </source>
</evidence>
<keyword evidence="2" id="KW-0560">Oxidoreductase</keyword>
<organism evidence="2 3">
    <name type="scientific">Fodinibius salipaludis</name>
    <dbReference type="NCBI Taxonomy" id="2032627"/>
    <lineage>
        <taxon>Bacteria</taxon>
        <taxon>Pseudomonadati</taxon>
        <taxon>Balneolota</taxon>
        <taxon>Balneolia</taxon>
        <taxon>Balneolales</taxon>
        <taxon>Balneolaceae</taxon>
        <taxon>Fodinibius</taxon>
    </lineage>
</organism>
<gene>
    <name evidence="2" type="ORF">CK503_05395</name>
</gene>
<keyword evidence="3" id="KW-1185">Reference proteome</keyword>
<accession>A0A2A2GD39</accession>
<dbReference type="InterPro" id="IPR052393">
    <property type="entry name" value="Cadmium-induced_rsp"/>
</dbReference>
<dbReference type="Pfam" id="PF00903">
    <property type="entry name" value="Glyoxalase"/>
    <property type="match status" value="1"/>
</dbReference>
<evidence type="ECO:0000313" key="2">
    <source>
        <dbReference type="EMBL" id="PAU94904.1"/>
    </source>
</evidence>
<dbReference type="InterPro" id="IPR049789">
    <property type="entry name" value="ArsI/CadI-like"/>
</dbReference>
<dbReference type="InterPro" id="IPR029068">
    <property type="entry name" value="Glyas_Bleomycin-R_OHBP_Dase"/>
</dbReference>
<comment type="caution">
    <text evidence="2">The sequence shown here is derived from an EMBL/GenBank/DDBJ whole genome shotgun (WGS) entry which is preliminary data.</text>
</comment>
<dbReference type="RefSeq" id="WP_095605771.1">
    <property type="nucleotide sequence ID" value="NZ_NSKE01000003.1"/>
</dbReference>
<dbReference type="Gene3D" id="3.10.180.10">
    <property type="entry name" value="2,3-Dihydroxybiphenyl 1,2-Dioxygenase, domain 1"/>
    <property type="match status" value="1"/>
</dbReference>
<dbReference type="InterPro" id="IPR004360">
    <property type="entry name" value="Glyas_Fos-R_dOase_dom"/>
</dbReference>
<evidence type="ECO:0000259" key="1">
    <source>
        <dbReference type="PROSITE" id="PS51819"/>
    </source>
</evidence>
<sequence length="131" mass="14999">MKRMHVMLKVNNLNESIEFYSTLFGVAPTKQKEDYAKWMLDDPRVNFSIAEREGAKGIEHLGIEAESEEELLELRSNINRTHGLTRNEGETTCCYANSDKSWVTDPQGVEWEAFHTFGESENYAAEEEACC</sequence>
<dbReference type="InterPro" id="IPR037523">
    <property type="entry name" value="VOC_core"/>
</dbReference>
<keyword evidence="2" id="KW-0223">Dioxygenase</keyword>
<dbReference type="Proteomes" id="UP000218831">
    <property type="component" value="Unassembled WGS sequence"/>
</dbReference>
<name>A0A2A2GD39_9BACT</name>
<dbReference type="PANTHER" id="PTHR41294:SF1">
    <property type="entry name" value="CADMIUM-INDUCED PROTEIN CADI"/>
    <property type="match status" value="1"/>
</dbReference>
<dbReference type="PROSITE" id="PS51819">
    <property type="entry name" value="VOC"/>
    <property type="match status" value="1"/>
</dbReference>
<dbReference type="PANTHER" id="PTHR41294">
    <property type="entry name" value="CADMIUM-INDUCED PROTEIN CADI"/>
    <property type="match status" value="1"/>
</dbReference>
<dbReference type="OrthoDB" id="9789608at2"/>
<dbReference type="AlphaFoldDB" id="A0A2A2GD39"/>
<reference evidence="2 3" key="1">
    <citation type="submission" date="2017-08" db="EMBL/GenBank/DDBJ databases">
        <title>Aliifodinibius alkalisoli sp. nov., isolated from saline alkaline soil.</title>
        <authorList>
            <person name="Liu D."/>
            <person name="Zhang G."/>
        </authorList>
    </citation>
    <scope>NUCLEOTIDE SEQUENCE [LARGE SCALE GENOMIC DNA]</scope>
    <source>
        <strain evidence="2 3">WN023</strain>
    </source>
</reference>
<dbReference type="NCBIfam" id="NF041414">
    <property type="entry name" value="ArsI_CadI_VOC"/>
    <property type="match status" value="1"/>
</dbReference>